<dbReference type="InterPro" id="IPR006202">
    <property type="entry name" value="Neur_chan_lig-bd"/>
</dbReference>
<feature type="domain" description="Neurotransmitter-gated ion-channel transmembrane" evidence="20">
    <location>
        <begin position="241"/>
        <end position="328"/>
    </location>
</feature>
<reference evidence="21 22" key="1">
    <citation type="submission" date="2021-05" db="EMBL/GenBank/DDBJ databases">
        <authorList>
            <person name="Zahm M."/>
            <person name="Klopp C."/>
            <person name="Cabau C."/>
            <person name="Kuhl H."/>
            <person name="Suciu R."/>
            <person name="Ciorpac M."/>
            <person name="Holostenco D."/>
            <person name="Gessner J."/>
            <person name="Wuertz S."/>
            <person name="Hohne C."/>
            <person name="Stock M."/>
            <person name="Gislard M."/>
            <person name="Lluch J."/>
            <person name="Milhes M."/>
            <person name="Lampietro C."/>
            <person name="Lopez Roques C."/>
            <person name="Donnadieu C."/>
            <person name="Du K."/>
            <person name="Schartl M."/>
            <person name="Guiguen Y."/>
        </authorList>
    </citation>
    <scope>NUCLEOTIDE SEQUENCE [LARGE SCALE GENOMIC DNA]</scope>
    <source>
        <strain evidence="21">Hh-F2</strain>
        <tissue evidence="21">Blood</tissue>
    </source>
</reference>
<evidence type="ECO:0000256" key="18">
    <source>
        <dbReference type="RuleBase" id="RU000687"/>
    </source>
</evidence>
<dbReference type="Gene3D" id="1.20.58.390">
    <property type="entry name" value="Neurotransmitter-gated ion-channel transmembrane domain"/>
    <property type="match status" value="1"/>
</dbReference>
<evidence type="ECO:0000256" key="13">
    <source>
        <dbReference type="ARBA" id="ARBA00034104"/>
    </source>
</evidence>
<keyword evidence="1 18" id="KW-0813">Transport</keyword>
<keyword evidence="2" id="KW-1003">Cell membrane</keyword>
<comment type="similarity">
    <text evidence="18">Belongs to the ligand-gated ion channel (TC 1.A.9) family.</text>
</comment>
<dbReference type="InterPro" id="IPR038050">
    <property type="entry name" value="Neuro_actylchol_rec"/>
</dbReference>
<name>A0ABR1A991_HUSHU</name>
<dbReference type="Pfam" id="PF02931">
    <property type="entry name" value="Neur_chan_LBD"/>
    <property type="match status" value="1"/>
</dbReference>
<feature type="transmembrane region" description="Helical" evidence="18">
    <location>
        <begin position="270"/>
        <end position="287"/>
    </location>
</feature>
<evidence type="ECO:0000256" key="14">
    <source>
        <dbReference type="ARBA" id="ARBA00034430"/>
    </source>
</evidence>
<comment type="catalytic activity">
    <reaction evidence="15">
        <text>Na(+)(in) = Na(+)(out)</text>
        <dbReference type="Rhea" id="RHEA:34963"/>
        <dbReference type="ChEBI" id="CHEBI:29101"/>
    </reaction>
</comment>
<keyword evidence="11" id="KW-1071">Ligand-gated ion channel</keyword>
<evidence type="ECO:0000256" key="10">
    <source>
        <dbReference type="ARBA" id="ARBA00023257"/>
    </source>
</evidence>
<sequence>MSLAVLLTLAIGCMHCAGVCGAAGEDLVLLGQRLTQGYVKRFRPVLHWDQPVTVYLDLSLYSILDLQEKEEKLTLQLLFGQRWQDEYLSWEPSQFDGLSHFTLPASSVWTPDVTIKEALSEKTSVAVPYVSVTPQGWVRLSQPLVVVLRCSLAMFRFPFDIQKCNITFGPSLHTVDDVKIALERHASAVFNESQSFSSHGEWELLSIQTYSFSETMENRTYSRIAFEVVMGRCPMFYVVNLIVPSALVMLIDLVGFGIPAESGERIPFKVTLLFGYTVFLVLVNDILPPFKHATPVLGIYFVVCLAFLVLSVAESVLLLALVKPHMPNKALPLPRLAALLFPDWNRGGGPETQERGEETPLHREATSEIHTFLSAEKEPWSGGELLDALREVEAEVREVGAEVRLTLERGRTHRACLELMDTLDTLCFCVYLTLMAAFVLAITGLWVWGHEHH</sequence>
<evidence type="ECO:0000256" key="15">
    <source>
        <dbReference type="ARBA" id="ARBA00036239"/>
    </source>
</evidence>
<feature type="transmembrane region" description="Helical" evidence="18">
    <location>
        <begin position="235"/>
        <end position="258"/>
    </location>
</feature>
<dbReference type="InterPro" id="IPR006029">
    <property type="entry name" value="Neurotrans-gated_channel_TM"/>
</dbReference>
<comment type="catalytic activity">
    <reaction evidence="14">
        <text>K(+)(in) = K(+)(out)</text>
        <dbReference type="Rhea" id="RHEA:29463"/>
        <dbReference type="ChEBI" id="CHEBI:29103"/>
    </reaction>
</comment>
<proteinExistence type="inferred from homology"/>
<comment type="caution">
    <text evidence="21">The sequence shown here is derived from an EMBL/GenBank/DDBJ whole genome shotgun (WGS) entry which is preliminary data.</text>
</comment>
<evidence type="ECO:0000256" key="1">
    <source>
        <dbReference type="ARBA" id="ARBA00022448"/>
    </source>
</evidence>
<dbReference type="InterPro" id="IPR018000">
    <property type="entry name" value="Neurotransmitter_ion_chnl_CS"/>
</dbReference>
<dbReference type="InterPro" id="IPR049944">
    <property type="entry name" value="LGIC_TM_5-HT3"/>
</dbReference>
<evidence type="ECO:0000259" key="20">
    <source>
        <dbReference type="Pfam" id="PF02932"/>
    </source>
</evidence>
<organism evidence="21 22">
    <name type="scientific">Huso huso</name>
    <name type="common">Beluga</name>
    <name type="synonym">Acipenser huso</name>
    <dbReference type="NCBI Taxonomy" id="61971"/>
    <lineage>
        <taxon>Eukaryota</taxon>
        <taxon>Metazoa</taxon>
        <taxon>Chordata</taxon>
        <taxon>Craniata</taxon>
        <taxon>Vertebrata</taxon>
        <taxon>Euteleostomi</taxon>
        <taxon>Actinopterygii</taxon>
        <taxon>Chondrostei</taxon>
        <taxon>Acipenseriformes</taxon>
        <taxon>Acipenseridae</taxon>
        <taxon>Huso</taxon>
    </lineage>
</organism>
<feature type="transmembrane region" description="Helical" evidence="18">
    <location>
        <begin position="428"/>
        <end position="448"/>
    </location>
</feature>
<evidence type="ECO:0000256" key="8">
    <source>
        <dbReference type="ARBA" id="ARBA00023136"/>
    </source>
</evidence>
<dbReference type="InterPro" id="IPR036734">
    <property type="entry name" value="Neur_chan_lig-bd_sf"/>
</dbReference>
<dbReference type="InterPro" id="IPR006201">
    <property type="entry name" value="Neur_channel"/>
</dbReference>
<keyword evidence="3 18" id="KW-0812">Transmembrane</keyword>
<keyword evidence="7 18" id="KW-0406">Ion transport</keyword>
<dbReference type="CDD" id="cd19063">
    <property type="entry name" value="LGIC_TM_5-HT3"/>
    <property type="match status" value="1"/>
</dbReference>
<dbReference type="PANTHER" id="PTHR18945">
    <property type="entry name" value="NEUROTRANSMITTER GATED ION CHANNEL"/>
    <property type="match status" value="1"/>
</dbReference>
<keyword evidence="4 18" id="KW-0732">Signal</keyword>
<dbReference type="PRINTS" id="PR00252">
    <property type="entry name" value="NRIONCHANNEL"/>
</dbReference>
<feature type="chain" id="PRO_5044985154" evidence="18">
    <location>
        <begin position="22"/>
        <end position="453"/>
    </location>
</feature>
<keyword evidence="22" id="KW-1185">Reference proteome</keyword>
<accession>A0ABR1A991</accession>
<evidence type="ECO:0000313" key="22">
    <source>
        <dbReference type="Proteomes" id="UP001369086"/>
    </source>
</evidence>
<keyword evidence="10" id="KW-0628">Postsynaptic cell membrane</keyword>
<gene>
    <name evidence="21" type="ORF">HHUSO_G3</name>
</gene>
<keyword evidence="6" id="KW-0770">Synapse</keyword>
<keyword evidence="12 18" id="KW-0407">Ion channel</keyword>
<dbReference type="SUPFAM" id="SSF63712">
    <property type="entry name" value="Nicotinic receptor ligand binding domain-like"/>
    <property type="match status" value="1"/>
</dbReference>
<evidence type="ECO:0000256" key="12">
    <source>
        <dbReference type="ARBA" id="ARBA00023303"/>
    </source>
</evidence>
<evidence type="ECO:0000256" key="16">
    <source>
        <dbReference type="ARBA" id="ARBA00036634"/>
    </source>
</evidence>
<protein>
    <submittedName>
        <fullName evidence="21">5-hydroxytryptamine receptor 3A-like</fullName>
    </submittedName>
</protein>
<dbReference type="InterPro" id="IPR036719">
    <property type="entry name" value="Neuro-gated_channel_TM_sf"/>
</dbReference>
<evidence type="ECO:0000256" key="9">
    <source>
        <dbReference type="ARBA" id="ARBA00023170"/>
    </source>
</evidence>
<feature type="transmembrane region" description="Helical" evidence="18">
    <location>
        <begin position="299"/>
        <end position="322"/>
    </location>
</feature>
<dbReference type="Proteomes" id="UP001369086">
    <property type="component" value="Unassembled WGS sequence"/>
</dbReference>
<evidence type="ECO:0000313" key="21">
    <source>
        <dbReference type="EMBL" id="KAK6493656.1"/>
    </source>
</evidence>
<evidence type="ECO:0000256" key="2">
    <source>
        <dbReference type="ARBA" id="ARBA00022475"/>
    </source>
</evidence>
<evidence type="ECO:0000256" key="4">
    <source>
        <dbReference type="ARBA" id="ARBA00022729"/>
    </source>
</evidence>
<feature type="signal peptide" evidence="18">
    <location>
        <begin position="1"/>
        <end position="21"/>
    </location>
</feature>
<comment type="catalytic activity">
    <reaction evidence="16">
        <text>Ca(2+)(in) = Ca(2+)(out)</text>
        <dbReference type="Rhea" id="RHEA:29671"/>
        <dbReference type="ChEBI" id="CHEBI:29108"/>
    </reaction>
</comment>
<dbReference type="SUPFAM" id="SSF90112">
    <property type="entry name" value="Neurotransmitter-gated ion-channel transmembrane pore"/>
    <property type="match status" value="1"/>
</dbReference>
<evidence type="ECO:0000256" key="6">
    <source>
        <dbReference type="ARBA" id="ARBA00023018"/>
    </source>
</evidence>
<comment type="function">
    <text evidence="17">Forms serotonin (5-hydroxytryptamine/5-HT3)-activated cation-selective channel complexes, which when activated cause fast, depolarizing responses in neurons.</text>
</comment>
<keyword evidence="9" id="KW-0675">Receptor</keyword>
<evidence type="ECO:0000256" key="5">
    <source>
        <dbReference type="ARBA" id="ARBA00022989"/>
    </source>
</evidence>
<dbReference type="EMBL" id="JAHFZB010000001">
    <property type="protein sequence ID" value="KAK6493656.1"/>
    <property type="molecule type" value="Genomic_DNA"/>
</dbReference>
<evidence type="ECO:0000256" key="3">
    <source>
        <dbReference type="ARBA" id="ARBA00022692"/>
    </source>
</evidence>
<keyword evidence="8 18" id="KW-0472">Membrane</keyword>
<dbReference type="PROSITE" id="PS00236">
    <property type="entry name" value="NEUROTR_ION_CHANNEL"/>
    <property type="match status" value="1"/>
</dbReference>
<feature type="domain" description="Neurotransmitter-gated ion-channel ligand-binding" evidence="19">
    <location>
        <begin position="32"/>
        <end position="232"/>
    </location>
</feature>
<dbReference type="Gene3D" id="2.70.170.10">
    <property type="entry name" value="Neurotransmitter-gated ion-channel ligand-binding domain"/>
    <property type="match status" value="1"/>
</dbReference>
<dbReference type="Pfam" id="PF02932">
    <property type="entry name" value="Neur_chan_memb"/>
    <property type="match status" value="1"/>
</dbReference>
<evidence type="ECO:0000256" key="7">
    <source>
        <dbReference type="ARBA" id="ARBA00023065"/>
    </source>
</evidence>
<comment type="subcellular location">
    <subcellularLocation>
        <location evidence="13">Postsynaptic cell membrane</location>
        <topology evidence="13">Multi-pass membrane protein</topology>
    </subcellularLocation>
</comment>
<keyword evidence="5 18" id="KW-1133">Transmembrane helix</keyword>
<evidence type="ECO:0000256" key="11">
    <source>
        <dbReference type="ARBA" id="ARBA00023286"/>
    </source>
</evidence>
<evidence type="ECO:0000256" key="17">
    <source>
        <dbReference type="ARBA" id="ARBA00037540"/>
    </source>
</evidence>
<evidence type="ECO:0000259" key="19">
    <source>
        <dbReference type="Pfam" id="PF02931"/>
    </source>
</evidence>